<feature type="transmembrane region" description="Helical" evidence="1">
    <location>
        <begin position="239"/>
        <end position="259"/>
    </location>
</feature>
<feature type="transmembrane region" description="Helical" evidence="1">
    <location>
        <begin position="47"/>
        <end position="69"/>
    </location>
</feature>
<feature type="transmembrane region" description="Helical" evidence="1">
    <location>
        <begin position="5"/>
        <end position="27"/>
    </location>
</feature>
<feature type="transmembrane region" description="Helical" evidence="1">
    <location>
        <begin position="199"/>
        <end position="219"/>
    </location>
</feature>
<evidence type="ECO:0000313" key="3">
    <source>
        <dbReference type="Proteomes" id="UP000199632"/>
    </source>
</evidence>
<dbReference type="EMBL" id="FNQB01000003">
    <property type="protein sequence ID" value="SDZ50544.1"/>
    <property type="molecule type" value="Genomic_DNA"/>
</dbReference>
<name>A0A1H3TJX5_9ACTN</name>
<reference evidence="3" key="1">
    <citation type="submission" date="2016-10" db="EMBL/GenBank/DDBJ databases">
        <authorList>
            <person name="Varghese N."/>
            <person name="Submissions S."/>
        </authorList>
    </citation>
    <scope>NUCLEOTIDE SEQUENCE [LARGE SCALE GENOMIC DNA]</scope>
    <source>
        <strain evidence="3">DSM 44718</strain>
    </source>
</reference>
<keyword evidence="3" id="KW-1185">Reference proteome</keyword>
<proteinExistence type="predicted"/>
<protein>
    <submittedName>
        <fullName evidence="2">Uncharacterized protein</fullName>
    </submittedName>
</protein>
<dbReference type="Proteomes" id="UP000199632">
    <property type="component" value="Unassembled WGS sequence"/>
</dbReference>
<feature type="transmembrane region" description="Helical" evidence="1">
    <location>
        <begin position="280"/>
        <end position="299"/>
    </location>
</feature>
<sequence length="350" mass="36679">MIDRLIYPAALAGSLLMTAVGVLWWLAPGSYPFGPDDRYADLALMTYVPRGAAIAVAVILGIAGMVLAAGRRDGPVAIAFAAVAATVLGLLVPDIQVLILAAYAMALAVPSALVAVLANRLLPRLPVAAVFAVAFAAVLGWLSYVARDADPIGARPLFVFGSFAAGAVWAAVLIRLLRAAGGDRPAWTQPEAAARWGRTLTWAAALCPLPYVLTRLSWLTPWPIGESAETLAAHPGLRIFGLALALAGEGGTWLTLGLIRPRGETFPAWLPVVGRRPVPVLAAVIPGLLAAAAITIAGHSILQQAVITGDYLLVLLMPFPLWGPLLAAATFGYWLRRRPSPIPSRPQVSV</sequence>
<feature type="transmembrane region" description="Helical" evidence="1">
    <location>
        <begin position="311"/>
        <end position="335"/>
    </location>
</feature>
<feature type="transmembrane region" description="Helical" evidence="1">
    <location>
        <begin position="98"/>
        <end position="118"/>
    </location>
</feature>
<keyword evidence="1" id="KW-1133">Transmembrane helix</keyword>
<keyword evidence="1" id="KW-0812">Transmembrane</keyword>
<feature type="transmembrane region" description="Helical" evidence="1">
    <location>
        <begin position="76"/>
        <end position="92"/>
    </location>
</feature>
<dbReference type="AlphaFoldDB" id="A0A1H3TJX5"/>
<feature type="transmembrane region" description="Helical" evidence="1">
    <location>
        <begin position="125"/>
        <end position="145"/>
    </location>
</feature>
<feature type="transmembrane region" description="Helical" evidence="1">
    <location>
        <begin position="157"/>
        <end position="178"/>
    </location>
</feature>
<keyword evidence="1" id="KW-0472">Membrane</keyword>
<accession>A0A1H3TJX5</accession>
<evidence type="ECO:0000256" key="1">
    <source>
        <dbReference type="SAM" id="Phobius"/>
    </source>
</evidence>
<gene>
    <name evidence="2" type="ORF">SAMN05421684_5915</name>
</gene>
<dbReference type="RefSeq" id="WP_090799844.1">
    <property type="nucleotide sequence ID" value="NZ_BOND01000001.1"/>
</dbReference>
<evidence type="ECO:0000313" key="2">
    <source>
        <dbReference type="EMBL" id="SDZ50544.1"/>
    </source>
</evidence>
<dbReference type="STRING" id="137265.SAMN05421684_5915"/>
<organism evidence="2 3">
    <name type="scientific">Asanoa ishikariensis</name>
    <dbReference type="NCBI Taxonomy" id="137265"/>
    <lineage>
        <taxon>Bacteria</taxon>
        <taxon>Bacillati</taxon>
        <taxon>Actinomycetota</taxon>
        <taxon>Actinomycetes</taxon>
        <taxon>Micromonosporales</taxon>
        <taxon>Micromonosporaceae</taxon>
        <taxon>Asanoa</taxon>
    </lineage>
</organism>